<protein>
    <submittedName>
        <fullName evidence="1">Uncharacterized protein</fullName>
    </submittedName>
</protein>
<evidence type="ECO:0000313" key="1">
    <source>
        <dbReference type="EMBL" id="KAI9252852.1"/>
    </source>
</evidence>
<reference evidence="1" key="1">
    <citation type="journal article" date="2022" name="IScience">
        <title>Evolution of zygomycete secretomes and the origins of terrestrial fungal ecologies.</title>
        <authorList>
            <person name="Chang Y."/>
            <person name="Wang Y."/>
            <person name="Mondo S."/>
            <person name="Ahrendt S."/>
            <person name="Andreopoulos W."/>
            <person name="Barry K."/>
            <person name="Beard J."/>
            <person name="Benny G.L."/>
            <person name="Blankenship S."/>
            <person name="Bonito G."/>
            <person name="Cuomo C."/>
            <person name="Desiro A."/>
            <person name="Gervers K.A."/>
            <person name="Hundley H."/>
            <person name="Kuo A."/>
            <person name="LaButti K."/>
            <person name="Lang B.F."/>
            <person name="Lipzen A."/>
            <person name="O'Donnell K."/>
            <person name="Pangilinan J."/>
            <person name="Reynolds N."/>
            <person name="Sandor L."/>
            <person name="Smith M.E."/>
            <person name="Tsang A."/>
            <person name="Grigoriev I.V."/>
            <person name="Stajich J.E."/>
            <person name="Spatafora J.W."/>
        </authorList>
    </citation>
    <scope>NUCLEOTIDE SEQUENCE</scope>
    <source>
        <strain evidence="1">RSA 2281</strain>
    </source>
</reference>
<accession>A0AAD5K2U4</accession>
<evidence type="ECO:0000313" key="2">
    <source>
        <dbReference type="Proteomes" id="UP001209540"/>
    </source>
</evidence>
<gene>
    <name evidence="1" type="ORF">BDA99DRAFT_540847</name>
</gene>
<organism evidence="1 2">
    <name type="scientific">Phascolomyces articulosus</name>
    <dbReference type="NCBI Taxonomy" id="60185"/>
    <lineage>
        <taxon>Eukaryota</taxon>
        <taxon>Fungi</taxon>
        <taxon>Fungi incertae sedis</taxon>
        <taxon>Mucoromycota</taxon>
        <taxon>Mucoromycotina</taxon>
        <taxon>Mucoromycetes</taxon>
        <taxon>Mucorales</taxon>
        <taxon>Lichtheimiaceae</taxon>
        <taxon>Phascolomyces</taxon>
    </lineage>
</organism>
<dbReference type="EMBL" id="JAIXMP010000027">
    <property type="protein sequence ID" value="KAI9252852.1"/>
    <property type="molecule type" value="Genomic_DNA"/>
</dbReference>
<proteinExistence type="predicted"/>
<dbReference type="Proteomes" id="UP001209540">
    <property type="component" value="Unassembled WGS sequence"/>
</dbReference>
<reference evidence="1" key="2">
    <citation type="submission" date="2023-02" db="EMBL/GenBank/DDBJ databases">
        <authorList>
            <consortium name="DOE Joint Genome Institute"/>
            <person name="Mondo S.J."/>
            <person name="Chang Y."/>
            <person name="Wang Y."/>
            <person name="Ahrendt S."/>
            <person name="Andreopoulos W."/>
            <person name="Barry K."/>
            <person name="Beard J."/>
            <person name="Benny G.L."/>
            <person name="Blankenship S."/>
            <person name="Bonito G."/>
            <person name="Cuomo C."/>
            <person name="Desiro A."/>
            <person name="Gervers K.A."/>
            <person name="Hundley H."/>
            <person name="Kuo A."/>
            <person name="LaButti K."/>
            <person name="Lang B.F."/>
            <person name="Lipzen A."/>
            <person name="O'Donnell K."/>
            <person name="Pangilinan J."/>
            <person name="Reynolds N."/>
            <person name="Sandor L."/>
            <person name="Smith M.W."/>
            <person name="Tsang A."/>
            <person name="Grigoriev I.V."/>
            <person name="Stajich J.E."/>
            <person name="Spatafora J.W."/>
        </authorList>
    </citation>
    <scope>NUCLEOTIDE SEQUENCE</scope>
    <source>
        <strain evidence="1">RSA 2281</strain>
    </source>
</reference>
<sequence>MEVSSESELSLVIIRFVVGELGFRSVSDFLFDMKENKLHSLSREIIILFTTGIRNTVSLNCACWLIDSYSHFDNWNTVPMMERVVEFFSAAKFHIIILLENLFVKYQTASVQSNNIGLAHLDTAIKVTTQRSFDIPTGRRLIVTIGLSSSGELLGNI</sequence>
<dbReference type="AlphaFoldDB" id="A0AAD5K2U4"/>
<keyword evidence="2" id="KW-1185">Reference proteome</keyword>
<comment type="caution">
    <text evidence="1">The sequence shown here is derived from an EMBL/GenBank/DDBJ whole genome shotgun (WGS) entry which is preliminary data.</text>
</comment>
<name>A0AAD5K2U4_9FUNG</name>